<reference evidence="2" key="1">
    <citation type="submission" date="2021-08" db="EMBL/GenBank/DDBJ databases">
        <title>Complete genome sequence of Chryseobacterium sp strain PS-8.</title>
        <authorList>
            <person name="Das S.K."/>
        </authorList>
    </citation>
    <scope>NUCLEOTIDE SEQUENCE</scope>
    <source>
        <strain evidence="2">PS-8</strain>
    </source>
</reference>
<dbReference type="Pfam" id="PF13476">
    <property type="entry name" value="AAA_23"/>
    <property type="match status" value="1"/>
</dbReference>
<feature type="domain" description="Rad50/SbcC-type AAA" evidence="1">
    <location>
        <begin position="6"/>
        <end position="54"/>
    </location>
</feature>
<gene>
    <name evidence="2" type="ORF">H9Q08_05245</name>
</gene>
<name>A0ABS9C2C6_9FLAO</name>
<dbReference type="Proteomes" id="UP001430374">
    <property type="component" value="Unassembled WGS sequence"/>
</dbReference>
<dbReference type="PANTHER" id="PTHR32182">
    <property type="entry name" value="DNA REPLICATION AND REPAIR PROTEIN RECF"/>
    <property type="match status" value="1"/>
</dbReference>
<evidence type="ECO:0000313" key="2">
    <source>
        <dbReference type="EMBL" id="MCF2218704.1"/>
    </source>
</evidence>
<organism evidence="2 3">
    <name type="scientific">Chryseobacterium indicum</name>
    <dbReference type="NCBI Taxonomy" id="2766954"/>
    <lineage>
        <taxon>Bacteria</taxon>
        <taxon>Pseudomonadati</taxon>
        <taxon>Bacteroidota</taxon>
        <taxon>Flavobacteriia</taxon>
        <taxon>Flavobacteriales</taxon>
        <taxon>Weeksellaceae</taxon>
        <taxon>Chryseobacterium group</taxon>
        <taxon>Chryseobacterium</taxon>
    </lineage>
</organism>
<evidence type="ECO:0000259" key="1">
    <source>
        <dbReference type="Pfam" id="PF13476"/>
    </source>
</evidence>
<dbReference type="InterPro" id="IPR038729">
    <property type="entry name" value="Rad50/SbcC_AAA"/>
</dbReference>
<dbReference type="InterPro" id="IPR027417">
    <property type="entry name" value="P-loop_NTPase"/>
</dbReference>
<proteinExistence type="predicted"/>
<accession>A0ABS9C2C6</accession>
<comment type="caution">
    <text evidence="2">The sequence shown here is derived from an EMBL/GenBank/DDBJ whole genome shotgun (WGS) entry which is preliminary data.</text>
</comment>
<evidence type="ECO:0000313" key="3">
    <source>
        <dbReference type="Proteomes" id="UP001430374"/>
    </source>
</evidence>
<protein>
    <submittedName>
        <fullName evidence="2">AAA family ATPase</fullName>
    </submittedName>
</protein>
<keyword evidence="3" id="KW-1185">Reference proteome</keyword>
<dbReference type="SUPFAM" id="SSF52540">
    <property type="entry name" value="P-loop containing nucleoside triphosphate hydrolases"/>
    <property type="match status" value="1"/>
</dbReference>
<dbReference type="EMBL" id="JACSGT010000001">
    <property type="protein sequence ID" value="MCF2218704.1"/>
    <property type="molecule type" value="Genomic_DNA"/>
</dbReference>
<dbReference type="Gene3D" id="3.40.50.300">
    <property type="entry name" value="P-loop containing nucleotide triphosphate hydrolases"/>
    <property type="match status" value="1"/>
</dbReference>
<sequence length="65" mass="7458">MSIITKLKILNFKSFEKFELEFSESVNIIVGNNEVSKSTILETIHLCLTGYFHGKILKNDLAHIF</sequence>
<dbReference type="PANTHER" id="PTHR32182:SF0">
    <property type="entry name" value="DNA REPLICATION AND REPAIR PROTEIN RECF"/>
    <property type="match status" value="1"/>
</dbReference>
<dbReference type="RefSeq" id="WP_431306814.1">
    <property type="nucleotide sequence ID" value="NZ_JACSGT010000001.1"/>
</dbReference>